<keyword evidence="2" id="KW-1185">Reference proteome</keyword>
<comment type="caution">
    <text evidence="1">The sequence shown here is derived from an EMBL/GenBank/DDBJ whole genome shotgun (WGS) entry which is preliminary data.</text>
</comment>
<dbReference type="STRING" id="59750.AWC31_35320"/>
<reference evidence="1 2" key="1">
    <citation type="submission" date="2015-07" db="EMBL/GenBank/DDBJ databases">
        <title>A draft genome sequence of Mycobacterium wolinskyi.</title>
        <authorList>
            <person name="de Man T.J."/>
            <person name="Perry K.A."/>
            <person name="Coulliette A.D."/>
            <person name="Jensen B."/>
            <person name="Toney N.C."/>
            <person name="Limbago B.M."/>
            <person name="Noble-Wang J."/>
        </authorList>
    </citation>
    <scope>NUCLEOTIDE SEQUENCE [LARGE SCALE GENOMIC DNA]</scope>
    <source>
        <strain evidence="1 2">CDC_01</strain>
    </source>
</reference>
<dbReference type="EMBL" id="LGTW01000001">
    <property type="protein sequence ID" value="KWX26136.1"/>
    <property type="molecule type" value="Genomic_DNA"/>
</dbReference>
<dbReference type="Proteomes" id="UP000070612">
    <property type="component" value="Unassembled WGS sequence"/>
</dbReference>
<dbReference type="PATRIC" id="fig|59750.3.peg.522"/>
<protein>
    <submittedName>
        <fullName evidence="1">Uncharacterized protein</fullName>
    </submittedName>
</protein>
<accession>A0A132PUX9</accession>
<dbReference type="AlphaFoldDB" id="A0A132PUX9"/>
<gene>
    <name evidence="1" type="ORF">AFM11_02545</name>
</gene>
<organism evidence="1 2">
    <name type="scientific">Mycolicibacterium wolinskyi</name>
    <dbReference type="NCBI Taxonomy" id="59750"/>
    <lineage>
        <taxon>Bacteria</taxon>
        <taxon>Bacillati</taxon>
        <taxon>Actinomycetota</taxon>
        <taxon>Actinomycetes</taxon>
        <taxon>Mycobacteriales</taxon>
        <taxon>Mycobacteriaceae</taxon>
        <taxon>Mycolicibacterium</taxon>
    </lineage>
</organism>
<name>A0A132PUX9_9MYCO</name>
<sequence>MAQKADRIRRIRAVVLTALMITALGLLLTRCPANRDGMPGQLASAMEETVSAARSAAMALDLRMRDRSTPQLASVQISDARSDVVKAYEGIAELKAEDPVDIARQTLLTESMTTIVRQLNAASATLREVTATPDLGKLRADLVAAADALETGYR</sequence>
<evidence type="ECO:0000313" key="1">
    <source>
        <dbReference type="EMBL" id="KWX26136.1"/>
    </source>
</evidence>
<evidence type="ECO:0000313" key="2">
    <source>
        <dbReference type="Proteomes" id="UP000070612"/>
    </source>
</evidence>
<dbReference type="RefSeq" id="WP_067843321.1">
    <property type="nucleotide sequence ID" value="NZ_LGTW01000001.1"/>
</dbReference>
<proteinExistence type="predicted"/>